<accession>A0A4Y2W1R1</accession>
<dbReference type="OrthoDB" id="6766867at2759"/>
<dbReference type="Proteomes" id="UP000499080">
    <property type="component" value="Unassembled WGS sequence"/>
</dbReference>
<dbReference type="EMBL" id="BGPR01054391">
    <property type="protein sequence ID" value="GBO31165.1"/>
    <property type="molecule type" value="Genomic_DNA"/>
</dbReference>
<gene>
    <name evidence="1" type="ORF">AVEN_11574_1</name>
    <name evidence="2" type="ORF">AVEN_86885_1</name>
</gene>
<comment type="caution">
    <text evidence="1">The sequence shown here is derived from an EMBL/GenBank/DDBJ whole genome shotgun (WGS) entry which is preliminary data.</text>
</comment>
<organism evidence="1 3">
    <name type="scientific">Araneus ventricosus</name>
    <name type="common">Orbweaver spider</name>
    <name type="synonym">Epeira ventricosa</name>
    <dbReference type="NCBI Taxonomy" id="182803"/>
    <lineage>
        <taxon>Eukaryota</taxon>
        <taxon>Metazoa</taxon>
        <taxon>Ecdysozoa</taxon>
        <taxon>Arthropoda</taxon>
        <taxon>Chelicerata</taxon>
        <taxon>Arachnida</taxon>
        <taxon>Araneae</taxon>
        <taxon>Araneomorphae</taxon>
        <taxon>Entelegynae</taxon>
        <taxon>Araneoidea</taxon>
        <taxon>Araneidae</taxon>
        <taxon>Araneus</taxon>
    </lineage>
</organism>
<protein>
    <submittedName>
        <fullName evidence="1">Uncharacterized protein</fullName>
    </submittedName>
</protein>
<reference evidence="1 3" key="1">
    <citation type="journal article" date="2019" name="Sci. Rep.">
        <title>Orb-weaving spider Araneus ventricosus genome elucidates the spidroin gene catalogue.</title>
        <authorList>
            <person name="Kono N."/>
            <person name="Nakamura H."/>
            <person name="Ohtoshi R."/>
            <person name="Moran D.A.P."/>
            <person name="Shinohara A."/>
            <person name="Yoshida Y."/>
            <person name="Fujiwara M."/>
            <person name="Mori M."/>
            <person name="Tomita M."/>
            <person name="Arakawa K."/>
        </authorList>
    </citation>
    <scope>NUCLEOTIDE SEQUENCE [LARGE SCALE GENOMIC DNA]</scope>
</reference>
<proteinExistence type="predicted"/>
<evidence type="ECO:0000313" key="1">
    <source>
        <dbReference type="EMBL" id="GBO31165.1"/>
    </source>
</evidence>
<sequence>MIIYWSSQNDSSIFLVDESSMSSVSLSASGSGAISQKCERRTLSLIQEPGSTYIGQVSPSSSSSNDITQSIISRLSELSISLEKLEVVGSDGTVTNTGWKNGVIHRLENHIGRPLQWRICLLHFNELPFRHIFQLIDGQTAGSKSFSGPTGQQFTCCEKLPVVCYEPIECSIPDIDRNLERKDETVFVGHFKCNHLGTLSRRLGKSGHYSFVPFQMANCGQLSP</sequence>
<keyword evidence="3" id="KW-1185">Reference proteome</keyword>
<evidence type="ECO:0000313" key="2">
    <source>
        <dbReference type="EMBL" id="GBO31166.1"/>
    </source>
</evidence>
<evidence type="ECO:0000313" key="3">
    <source>
        <dbReference type="Proteomes" id="UP000499080"/>
    </source>
</evidence>
<dbReference type="EMBL" id="BGPR01054392">
    <property type="protein sequence ID" value="GBO31166.1"/>
    <property type="molecule type" value="Genomic_DNA"/>
</dbReference>
<dbReference type="AlphaFoldDB" id="A0A4Y2W1R1"/>
<name>A0A4Y2W1R1_ARAVE</name>